<dbReference type="STRING" id="587636.SAMN05216199_0691"/>
<dbReference type="NCBIfam" id="NF041045">
    <property type="entry name" value="RsbA_anti_sig"/>
    <property type="match status" value="1"/>
</dbReference>
<dbReference type="PANTHER" id="PTHR35526">
    <property type="entry name" value="ANTI-SIGMA-F FACTOR RSBW-RELATED"/>
    <property type="match status" value="1"/>
</dbReference>
<reference evidence="5" key="1">
    <citation type="submission" date="2016-10" db="EMBL/GenBank/DDBJ databases">
        <authorList>
            <person name="Varghese N."/>
            <person name="Submissions S."/>
        </authorList>
    </citation>
    <scope>NUCLEOTIDE SEQUENCE [LARGE SCALE GENOMIC DNA]</scope>
    <source>
        <strain evidence="5">CGMCC 1.6963</strain>
    </source>
</reference>
<protein>
    <submittedName>
        <fullName evidence="4">Anti-sigma regulatory factor (Ser/Thr protein kinase)</fullName>
    </submittedName>
</protein>
<keyword evidence="5" id="KW-1185">Reference proteome</keyword>
<dbReference type="Pfam" id="PF14417">
    <property type="entry name" value="MEDS"/>
    <property type="match status" value="1"/>
</dbReference>
<keyword evidence="4" id="KW-0808">Transferase</keyword>
<name>A0A1H9QN06_9MICO</name>
<evidence type="ECO:0000313" key="4">
    <source>
        <dbReference type="EMBL" id="SER61800.1"/>
    </source>
</evidence>
<feature type="domain" description="MEDS" evidence="3">
    <location>
        <begin position="17"/>
        <end position="161"/>
    </location>
</feature>
<dbReference type="InterPro" id="IPR025847">
    <property type="entry name" value="MEDS_domain"/>
</dbReference>
<dbReference type="Proteomes" id="UP000199019">
    <property type="component" value="Unassembled WGS sequence"/>
</dbReference>
<keyword evidence="1" id="KW-0723">Serine/threonine-protein kinase</keyword>
<feature type="domain" description="Histidine kinase/HSP90-like ATPase" evidence="2">
    <location>
        <begin position="199"/>
        <end position="310"/>
    </location>
</feature>
<dbReference type="AlphaFoldDB" id="A0A1H9QN06"/>
<dbReference type="InterPro" id="IPR003594">
    <property type="entry name" value="HATPase_dom"/>
</dbReference>
<sequence length="314" mass="34165">MTVDNSVGGWTGQRFAHEAFVYDDEAAVRERVVPFVEQGLEQGQATIVVASEPVREVLSAHLGPGVDDLAVFADSAGFWQGTGQATLAAYHESMRPLLEEGRPWRLVGEPTWLTVPGGEAWSRFEAVANDAFAEYPYYSLCLHDRRRVAQPLIDNQLRTHPLVWDGAAVVPSPDYEPTEQFLRSVEPAWVPPPQEREAALVTDCAAARRWVRELAARDAGDRVDDVLLAVHELVANSVTAAGSAQVSTWAVNGHRVWEVADAGPGLHDASAGYAPPPLDLLGGRGLWLARSLADELLVRQHGPGTAVRLVFSRS</sequence>
<organism evidence="4 5">
    <name type="scientific">Pedococcus cremeus</name>
    <dbReference type="NCBI Taxonomy" id="587636"/>
    <lineage>
        <taxon>Bacteria</taxon>
        <taxon>Bacillati</taxon>
        <taxon>Actinomycetota</taxon>
        <taxon>Actinomycetes</taxon>
        <taxon>Micrococcales</taxon>
        <taxon>Intrasporangiaceae</taxon>
        <taxon>Pedococcus</taxon>
    </lineage>
</organism>
<dbReference type="Gene3D" id="3.30.565.10">
    <property type="entry name" value="Histidine kinase-like ATPase, C-terminal domain"/>
    <property type="match status" value="1"/>
</dbReference>
<proteinExistence type="predicted"/>
<dbReference type="GO" id="GO:0004674">
    <property type="term" value="F:protein serine/threonine kinase activity"/>
    <property type="evidence" value="ECO:0007669"/>
    <property type="project" value="UniProtKB-KW"/>
</dbReference>
<dbReference type="CDD" id="cd16936">
    <property type="entry name" value="HATPase_RsbW-like"/>
    <property type="match status" value="1"/>
</dbReference>
<dbReference type="PANTHER" id="PTHR35526:SF3">
    <property type="entry name" value="ANTI-SIGMA-F FACTOR RSBW"/>
    <property type="match status" value="1"/>
</dbReference>
<evidence type="ECO:0000313" key="5">
    <source>
        <dbReference type="Proteomes" id="UP000199019"/>
    </source>
</evidence>
<dbReference type="InterPro" id="IPR047718">
    <property type="entry name" value="RsbA-like_anti_sig"/>
</dbReference>
<keyword evidence="4" id="KW-0418">Kinase</keyword>
<dbReference type="InterPro" id="IPR050267">
    <property type="entry name" value="Anti-sigma-factor_SerPK"/>
</dbReference>
<dbReference type="SUPFAM" id="SSF55874">
    <property type="entry name" value="ATPase domain of HSP90 chaperone/DNA topoisomerase II/histidine kinase"/>
    <property type="match status" value="1"/>
</dbReference>
<gene>
    <name evidence="4" type="ORF">SAMN05216199_0691</name>
</gene>
<dbReference type="OrthoDB" id="116243at2"/>
<evidence type="ECO:0000256" key="1">
    <source>
        <dbReference type="ARBA" id="ARBA00022527"/>
    </source>
</evidence>
<accession>A0A1H9QN06</accession>
<dbReference type="EMBL" id="FOHB01000001">
    <property type="protein sequence ID" value="SER61800.1"/>
    <property type="molecule type" value="Genomic_DNA"/>
</dbReference>
<dbReference type="Pfam" id="PF13581">
    <property type="entry name" value="HATPase_c_2"/>
    <property type="match status" value="1"/>
</dbReference>
<dbReference type="InterPro" id="IPR036890">
    <property type="entry name" value="HATPase_C_sf"/>
</dbReference>
<dbReference type="RefSeq" id="WP_091755358.1">
    <property type="nucleotide sequence ID" value="NZ_FOHB01000001.1"/>
</dbReference>
<evidence type="ECO:0000259" key="2">
    <source>
        <dbReference type="Pfam" id="PF13581"/>
    </source>
</evidence>
<evidence type="ECO:0000259" key="3">
    <source>
        <dbReference type="Pfam" id="PF14417"/>
    </source>
</evidence>